<dbReference type="Proteomes" id="UP001432027">
    <property type="component" value="Unassembled WGS sequence"/>
</dbReference>
<gene>
    <name evidence="1" type="ORF">PENTCL1PPCAC_24587</name>
</gene>
<organism evidence="1 2">
    <name type="scientific">Pristionchus entomophagus</name>
    <dbReference type="NCBI Taxonomy" id="358040"/>
    <lineage>
        <taxon>Eukaryota</taxon>
        <taxon>Metazoa</taxon>
        <taxon>Ecdysozoa</taxon>
        <taxon>Nematoda</taxon>
        <taxon>Chromadorea</taxon>
        <taxon>Rhabditida</taxon>
        <taxon>Rhabditina</taxon>
        <taxon>Diplogasteromorpha</taxon>
        <taxon>Diplogasteroidea</taxon>
        <taxon>Neodiplogasteridae</taxon>
        <taxon>Pristionchus</taxon>
    </lineage>
</organism>
<dbReference type="PANTHER" id="PTHR36527">
    <property type="entry name" value="OS01G0282866 PROTEIN"/>
    <property type="match status" value="1"/>
</dbReference>
<dbReference type="PANTHER" id="PTHR36527:SF3">
    <property type="entry name" value="OS01G0282866 PROTEIN"/>
    <property type="match status" value="1"/>
</dbReference>
<keyword evidence="2" id="KW-1185">Reference proteome</keyword>
<feature type="non-terminal residue" evidence="1">
    <location>
        <position position="319"/>
    </location>
</feature>
<proteinExistence type="predicted"/>
<accession>A0AAV5U7H2</accession>
<dbReference type="EMBL" id="BTSX01000005">
    <property type="protein sequence ID" value="GMT02413.1"/>
    <property type="molecule type" value="Genomic_DNA"/>
</dbReference>
<reference evidence="1" key="1">
    <citation type="submission" date="2023-10" db="EMBL/GenBank/DDBJ databases">
        <title>Genome assembly of Pristionchus species.</title>
        <authorList>
            <person name="Yoshida K."/>
            <person name="Sommer R.J."/>
        </authorList>
    </citation>
    <scope>NUCLEOTIDE SEQUENCE</scope>
    <source>
        <strain evidence="1">RS0144</strain>
    </source>
</reference>
<name>A0AAV5U7H2_9BILA</name>
<evidence type="ECO:0000313" key="2">
    <source>
        <dbReference type="Proteomes" id="UP001432027"/>
    </source>
</evidence>
<protein>
    <submittedName>
        <fullName evidence="1">Uncharacterized protein</fullName>
    </submittedName>
</protein>
<feature type="non-terminal residue" evidence="1">
    <location>
        <position position="1"/>
    </location>
</feature>
<evidence type="ECO:0000313" key="1">
    <source>
        <dbReference type="EMBL" id="GMT02413.1"/>
    </source>
</evidence>
<dbReference type="AlphaFoldDB" id="A0AAV5U7H2"/>
<comment type="caution">
    <text evidence="1">The sequence shown here is derived from an EMBL/GenBank/DDBJ whole genome shotgun (WGS) entry which is preliminary data.</text>
</comment>
<sequence length="319" mass="34881">LVLLVLRDEVVHVALGLGELHLVHALAGVPMEEGLATEHRSELLRDSLENLLNGGRVSNERSRHLESSGRNVAHGSLDVGRDPIHEVRRVFVLHRRHLEAHLAHTHLPAEDGGYGEVAAMARVAGCHHVARAEHLLRQFSDAERVVGGASLGVEGREAGHEEVQAREWHHVDSEFAEIGVELAWESQAGRHSRHRHRHQVVEISVAWVLELEGTEADVVESLVVDAECLVRVLDQLVHGERRVVGLDDRVRDLGRGNDGEGAHDPVGVLLSDLGYEEGTHAGSGSASERVCQLESLQTVAALGLLAHDVQHLVDQLRSL</sequence>